<evidence type="ECO:0000313" key="3">
    <source>
        <dbReference type="Proteomes" id="UP001341820"/>
    </source>
</evidence>
<evidence type="ECO:0000313" key="2">
    <source>
        <dbReference type="EMBL" id="MED4129605.1"/>
    </source>
</evidence>
<feature type="domain" description="HTH merR-type" evidence="1">
    <location>
        <begin position="10"/>
        <end position="51"/>
    </location>
</feature>
<dbReference type="Proteomes" id="UP001341820">
    <property type="component" value="Unassembled WGS sequence"/>
</dbReference>
<dbReference type="Pfam" id="PF13411">
    <property type="entry name" value="MerR_1"/>
    <property type="match status" value="1"/>
</dbReference>
<keyword evidence="3" id="KW-1185">Reference proteome</keyword>
<name>A0ABU6NNC8_9BACI</name>
<dbReference type="SUPFAM" id="SSF46955">
    <property type="entry name" value="Putative DNA-binding domain"/>
    <property type="match status" value="1"/>
</dbReference>
<reference evidence="2 3" key="1">
    <citation type="submission" date="2023-03" db="EMBL/GenBank/DDBJ databases">
        <title>Bacillus Genome Sequencing.</title>
        <authorList>
            <person name="Dunlap C."/>
        </authorList>
    </citation>
    <scope>NUCLEOTIDE SEQUENCE [LARGE SCALE GENOMIC DNA]</scope>
    <source>
        <strain evidence="2 3">B-4107</strain>
    </source>
</reference>
<proteinExistence type="predicted"/>
<dbReference type="EMBL" id="JAROAS010000037">
    <property type="protein sequence ID" value="MED4129605.1"/>
    <property type="molecule type" value="Genomic_DNA"/>
</dbReference>
<comment type="caution">
    <text evidence="2">The sequence shown here is derived from an EMBL/GenBank/DDBJ whole genome shotgun (WGS) entry which is preliminary data.</text>
</comment>
<dbReference type="SMART" id="SM00422">
    <property type="entry name" value="HTH_MERR"/>
    <property type="match status" value="1"/>
</dbReference>
<dbReference type="RefSeq" id="WP_328238232.1">
    <property type="nucleotide sequence ID" value="NZ_JAROAS010000037.1"/>
</dbReference>
<dbReference type="Gene3D" id="1.10.1660.10">
    <property type="match status" value="1"/>
</dbReference>
<sequence>MKNNMRPVDIARKLSVSTSTLRNYEVRGIIPITERLPTGYRVYTEEHLAYLECIVAMSPGFGMDITSAVLKNLQQKKLNSTLWMINELQVANYKD</sequence>
<accession>A0ABU6NNC8</accession>
<dbReference type="PROSITE" id="PS50937">
    <property type="entry name" value="HTH_MERR_2"/>
    <property type="match status" value="1"/>
</dbReference>
<dbReference type="InterPro" id="IPR009061">
    <property type="entry name" value="DNA-bd_dom_put_sf"/>
</dbReference>
<evidence type="ECO:0000259" key="1">
    <source>
        <dbReference type="PROSITE" id="PS50937"/>
    </source>
</evidence>
<organism evidence="2 3">
    <name type="scientific">Shouchella miscanthi</name>
    <dbReference type="NCBI Taxonomy" id="2598861"/>
    <lineage>
        <taxon>Bacteria</taxon>
        <taxon>Bacillati</taxon>
        <taxon>Bacillota</taxon>
        <taxon>Bacilli</taxon>
        <taxon>Bacillales</taxon>
        <taxon>Bacillaceae</taxon>
        <taxon>Shouchella</taxon>
    </lineage>
</organism>
<gene>
    <name evidence="2" type="ORF">P5F74_15835</name>
</gene>
<protein>
    <submittedName>
        <fullName evidence="2">MerR family transcriptional regulator</fullName>
    </submittedName>
</protein>
<dbReference type="InterPro" id="IPR000551">
    <property type="entry name" value="MerR-type_HTH_dom"/>
</dbReference>